<keyword evidence="9" id="KW-1185">Reference proteome</keyword>
<proteinExistence type="inferred from homology"/>
<comment type="subcellular location">
    <subcellularLocation>
        <location evidence="1">Membrane</location>
        <topology evidence="1">Multi-pass membrane protein</topology>
    </subcellularLocation>
</comment>
<accession>A0AAV6UER0</accession>
<evidence type="ECO:0000256" key="5">
    <source>
        <dbReference type="ARBA" id="ARBA00023136"/>
    </source>
</evidence>
<keyword evidence="5 6" id="KW-0472">Membrane</keyword>
<feature type="transmembrane region" description="Helical" evidence="6">
    <location>
        <begin position="139"/>
        <end position="164"/>
    </location>
</feature>
<sequence length="480" mass="52624">MSNKNNISRPPKRVEVFTVSEGRTDNREDNMNWASKKFGFTVLTIEIFLIVIYTFFVSYDTEAKPTKENLTSPERNTIQDYYPMFQDVNVMIFIGFGFLMTFMKRYGYSAVGLNLLLAAIAIQWAIVMQGVWNTQDGQIPINIVSLTGGNFASATVLITYGALLGKASPVQLLAVCVIEITVFACNEHLGVHIYQAADIGGSIFLHTFGAYFGLGVAYMLYSKDVEDNIKEGSNYHSDLFAMIGTVFLWMFWPSFNSALAVGEEQHRSVINTFVALLACCVVTFAVSSLADKNGRLNMVHVQNATLAGGVAIGSTANMMVHPFGAMMVGALAGIMSTFGYLLLTPYLVKRFHLHDTCGVNNLHGMPGILAGIVSAIVASMADETSYGYSLYRLYPGRAPSSNSTEFHRIALVTAQLEPGSGWSATGQAYAQLEALLTTLAVALLSGITTGYIIRMPIFDPPKKDQLFDDVDYWEVPEEDI</sequence>
<evidence type="ECO:0000256" key="3">
    <source>
        <dbReference type="ARBA" id="ARBA00022692"/>
    </source>
</evidence>
<dbReference type="Proteomes" id="UP000827092">
    <property type="component" value="Unassembled WGS sequence"/>
</dbReference>
<dbReference type="AlphaFoldDB" id="A0AAV6UER0"/>
<feature type="domain" description="Ammonium transporter AmtB-like" evidence="7">
    <location>
        <begin position="50"/>
        <end position="455"/>
    </location>
</feature>
<evidence type="ECO:0000313" key="9">
    <source>
        <dbReference type="Proteomes" id="UP000827092"/>
    </source>
</evidence>
<dbReference type="GO" id="GO:0008519">
    <property type="term" value="F:ammonium channel activity"/>
    <property type="evidence" value="ECO:0007669"/>
    <property type="project" value="InterPro"/>
</dbReference>
<dbReference type="Pfam" id="PF00909">
    <property type="entry name" value="Ammonium_transp"/>
    <property type="match status" value="1"/>
</dbReference>
<dbReference type="InterPro" id="IPR024041">
    <property type="entry name" value="NH4_transpt_AmtB-like_dom"/>
</dbReference>
<evidence type="ECO:0000256" key="1">
    <source>
        <dbReference type="ARBA" id="ARBA00004141"/>
    </source>
</evidence>
<keyword evidence="4 6" id="KW-1133">Transmembrane helix</keyword>
<dbReference type="InterPro" id="IPR029020">
    <property type="entry name" value="Ammonium/urea_transptr"/>
</dbReference>
<feature type="transmembrane region" description="Helical" evidence="6">
    <location>
        <begin position="106"/>
        <end position="127"/>
    </location>
</feature>
<feature type="transmembrane region" description="Helical" evidence="6">
    <location>
        <begin position="323"/>
        <end position="343"/>
    </location>
</feature>
<dbReference type="FunFam" id="1.10.3430.10:FF:000012">
    <property type="entry name" value="Rh type C glycoprotein"/>
    <property type="match status" value="1"/>
</dbReference>
<dbReference type="InterPro" id="IPR002229">
    <property type="entry name" value="RhesusRHD"/>
</dbReference>
<dbReference type="Gene3D" id="1.10.3430.10">
    <property type="entry name" value="Ammonium transporter AmtB like domains"/>
    <property type="match status" value="1"/>
</dbReference>
<name>A0AAV6UER0_9ARAC</name>
<feature type="transmembrane region" description="Helical" evidence="6">
    <location>
        <begin position="38"/>
        <end position="59"/>
    </location>
</feature>
<dbReference type="EMBL" id="JAFNEN010000452">
    <property type="protein sequence ID" value="KAG8182689.1"/>
    <property type="molecule type" value="Genomic_DNA"/>
</dbReference>
<dbReference type="PANTHER" id="PTHR11730:SF60">
    <property type="entry name" value="RH50, ISOFORM D"/>
    <property type="match status" value="1"/>
</dbReference>
<feature type="transmembrane region" description="Helical" evidence="6">
    <location>
        <begin position="80"/>
        <end position="100"/>
    </location>
</feature>
<evidence type="ECO:0000313" key="8">
    <source>
        <dbReference type="EMBL" id="KAG8182689.1"/>
    </source>
</evidence>
<feature type="transmembrane region" description="Helical" evidence="6">
    <location>
        <begin position="241"/>
        <end position="262"/>
    </location>
</feature>
<evidence type="ECO:0000256" key="4">
    <source>
        <dbReference type="ARBA" id="ARBA00022989"/>
    </source>
</evidence>
<dbReference type="GO" id="GO:0097272">
    <property type="term" value="P:ammonium homeostasis"/>
    <property type="evidence" value="ECO:0007669"/>
    <property type="project" value="TreeGrafter"/>
</dbReference>
<evidence type="ECO:0000256" key="6">
    <source>
        <dbReference type="SAM" id="Phobius"/>
    </source>
</evidence>
<feature type="transmembrane region" description="Helical" evidence="6">
    <location>
        <begin position="269"/>
        <end position="290"/>
    </location>
</feature>
<dbReference type="PANTHER" id="PTHR11730">
    <property type="entry name" value="AMMONIUM TRANSPORTER"/>
    <property type="match status" value="1"/>
</dbReference>
<feature type="transmembrane region" description="Helical" evidence="6">
    <location>
        <begin position="364"/>
        <end position="381"/>
    </location>
</feature>
<evidence type="ECO:0000256" key="2">
    <source>
        <dbReference type="ARBA" id="ARBA00011036"/>
    </source>
</evidence>
<dbReference type="PRINTS" id="PR00342">
    <property type="entry name" value="RHESUSRHD"/>
</dbReference>
<evidence type="ECO:0000259" key="7">
    <source>
        <dbReference type="Pfam" id="PF00909"/>
    </source>
</evidence>
<comment type="similarity">
    <text evidence="2">Belongs to the ammonium transporter (TC 2.A.49) family. Rh subfamily.</text>
</comment>
<dbReference type="GO" id="GO:0005886">
    <property type="term" value="C:plasma membrane"/>
    <property type="evidence" value="ECO:0007669"/>
    <property type="project" value="InterPro"/>
</dbReference>
<feature type="transmembrane region" description="Helical" evidence="6">
    <location>
        <begin position="203"/>
        <end position="221"/>
    </location>
</feature>
<gene>
    <name evidence="8" type="ORF">JTE90_017667</name>
</gene>
<protein>
    <recommendedName>
        <fullName evidence="7">Ammonium transporter AmtB-like domain-containing protein</fullName>
    </recommendedName>
</protein>
<comment type="caution">
    <text evidence="8">The sequence shown here is derived from an EMBL/GenBank/DDBJ whole genome shotgun (WGS) entry which is preliminary data.</text>
</comment>
<organism evidence="8 9">
    <name type="scientific">Oedothorax gibbosus</name>
    <dbReference type="NCBI Taxonomy" id="931172"/>
    <lineage>
        <taxon>Eukaryota</taxon>
        <taxon>Metazoa</taxon>
        <taxon>Ecdysozoa</taxon>
        <taxon>Arthropoda</taxon>
        <taxon>Chelicerata</taxon>
        <taxon>Arachnida</taxon>
        <taxon>Araneae</taxon>
        <taxon>Araneomorphae</taxon>
        <taxon>Entelegynae</taxon>
        <taxon>Araneoidea</taxon>
        <taxon>Linyphiidae</taxon>
        <taxon>Erigoninae</taxon>
        <taxon>Oedothorax</taxon>
    </lineage>
</organism>
<reference evidence="8 9" key="1">
    <citation type="journal article" date="2022" name="Nat. Ecol. Evol.">
        <title>A masculinizing supergene underlies an exaggerated male reproductive morph in a spider.</title>
        <authorList>
            <person name="Hendrickx F."/>
            <person name="De Corte Z."/>
            <person name="Sonet G."/>
            <person name="Van Belleghem S.M."/>
            <person name="Kostlbacher S."/>
            <person name="Vangestel C."/>
        </authorList>
    </citation>
    <scope>NUCLEOTIDE SEQUENCE [LARGE SCALE GENOMIC DNA]</scope>
    <source>
        <strain evidence="8">W744_W776</strain>
    </source>
</reference>
<feature type="transmembrane region" description="Helical" evidence="6">
    <location>
        <begin position="434"/>
        <end position="453"/>
    </location>
</feature>
<keyword evidence="3 6" id="KW-0812">Transmembrane</keyword>
<dbReference type="SUPFAM" id="SSF111352">
    <property type="entry name" value="Ammonium transporter"/>
    <property type="match status" value="1"/>
</dbReference>